<dbReference type="EMBL" id="KQ234828">
    <property type="protein sequence ID" value="KMZ86018.1"/>
    <property type="molecule type" value="Genomic_DNA"/>
</dbReference>
<dbReference type="PROSITE" id="PS50005">
    <property type="entry name" value="TPR"/>
    <property type="match status" value="1"/>
</dbReference>
<evidence type="ECO:0000256" key="5">
    <source>
        <dbReference type="ARBA" id="ARBA00013081"/>
    </source>
</evidence>
<dbReference type="SUPFAM" id="SSF48452">
    <property type="entry name" value="TPR-like"/>
    <property type="match status" value="1"/>
</dbReference>
<evidence type="ECO:0000256" key="8">
    <source>
        <dbReference type="ARBA" id="ARBA00022801"/>
    </source>
</evidence>
<dbReference type="EC" id="3.1.3.16" evidence="5"/>
<proteinExistence type="inferred from homology"/>
<dbReference type="PANTHER" id="PTHR45668:SF5">
    <property type="entry name" value="SERINE_THREONINE-PROTEIN PHOSPHATASE 5"/>
    <property type="match status" value="1"/>
</dbReference>
<dbReference type="GO" id="GO:0046872">
    <property type="term" value="F:metal ion binding"/>
    <property type="evidence" value="ECO:0007669"/>
    <property type="project" value="UniProtKB-KW"/>
</dbReference>
<evidence type="ECO:0000256" key="12">
    <source>
        <dbReference type="ARBA" id="ARBA00023242"/>
    </source>
</evidence>
<evidence type="ECO:0000313" key="20">
    <source>
        <dbReference type="Proteomes" id="UP000053327"/>
    </source>
</evidence>
<feature type="region of interest" description="Disordered" evidence="17">
    <location>
        <begin position="1"/>
        <end position="167"/>
    </location>
</feature>
<keyword evidence="9 16" id="KW-0802">TPR repeat</keyword>
<name>A0A0J9VH67_PLAV1</name>
<evidence type="ECO:0000256" key="9">
    <source>
        <dbReference type="ARBA" id="ARBA00022803"/>
    </source>
</evidence>
<feature type="compositionally biased region" description="Polar residues" evidence="17">
    <location>
        <begin position="38"/>
        <end position="50"/>
    </location>
</feature>
<evidence type="ECO:0000256" key="4">
    <source>
        <dbReference type="ARBA" id="ARBA00008786"/>
    </source>
</evidence>
<evidence type="ECO:0000256" key="7">
    <source>
        <dbReference type="ARBA" id="ARBA00022737"/>
    </source>
</evidence>
<dbReference type="FunFam" id="3.60.21.10:FF:000036">
    <property type="entry name" value="Serine/threonine protein phosphatase 5"/>
    <property type="match status" value="1"/>
</dbReference>
<dbReference type="SMART" id="SM00028">
    <property type="entry name" value="TPR"/>
    <property type="match status" value="3"/>
</dbReference>
<dbReference type="SMART" id="SM00156">
    <property type="entry name" value="PP2Ac"/>
    <property type="match status" value="1"/>
</dbReference>
<dbReference type="InterPro" id="IPR019734">
    <property type="entry name" value="TPR_rpt"/>
</dbReference>
<feature type="compositionally biased region" description="Basic and acidic residues" evidence="17">
    <location>
        <begin position="52"/>
        <end position="64"/>
    </location>
</feature>
<evidence type="ECO:0000256" key="13">
    <source>
        <dbReference type="ARBA" id="ARBA00047986"/>
    </source>
</evidence>
<comment type="similarity">
    <text evidence="4">Belongs to the PPP phosphatase family. PP-5 (PP-T) subfamily.</text>
</comment>
<dbReference type="InterPro" id="IPR029052">
    <property type="entry name" value="Metallo-depent_PP-like"/>
</dbReference>
<evidence type="ECO:0000256" key="1">
    <source>
        <dbReference type="ARBA" id="ARBA00001936"/>
    </source>
</evidence>
<keyword evidence="12" id="KW-0539">Nucleus</keyword>
<evidence type="ECO:0000256" key="16">
    <source>
        <dbReference type="PROSITE-ProRule" id="PRU00339"/>
    </source>
</evidence>
<evidence type="ECO:0000256" key="10">
    <source>
        <dbReference type="ARBA" id="ARBA00022912"/>
    </source>
</evidence>
<keyword evidence="8" id="KW-0378">Hydrolase</keyword>
<accession>A0A0J9VH67</accession>
<evidence type="ECO:0000256" key="3">
    <source>
        <dbReference type="ARBA" id="ARBA00004123"/>
    </source>
</evidence>
<dbReference type="InterPro" id="IPR006186">
    <property type="entry name" value="Ser/Thr-sp_prot-phosphatase"/>
</dbReference>
<dbReference type="GO" id="GO:0005634">
    <property type="term" value="C:nucleus"/>
    <property type="evidence" value="ECO:0007669"/>
    <property type="project" value="UniProtKB-SubCell"/>
</dbReference>
<dbReference type="InterPro" id="IPR051134">
    <property type="entry name" value="PPP_phosphatase"/>
</dbReference>
<comment type="cofactor">
    <cofactor evidence="1">
        <name>Mn(2+)</name>
        <dbReference type="ChEBI" id="CHEBI:29035"/>
    </cofactor>
</comment>
<evidence type="ECO:0000259" key="18">
    <source>
        <dbReference type="SMART" id="SM00156"/>
    </source>
</evidence>
<comment type="catalytic activity">
    <reaction evidence="13">
        <text>O-phospho-L-seryl-[protein] + H2O = L-seryl-[protein] + phosphate</text>
        <dbReference type="Rhea" id="RHEA:20629"/>
        <dbReference type="Rhea" id="RHEA-COMP:9863"/>
        <dbReference type="Rhea" id="RHEA-COMP:11604"/>
        <dbReference type="ChEBI" id="CHEBI:15377"/>
        <dbReference type="ChEBI" id="CHEBI:29999"/>
        <dbReference type="ChEBI" id="CHEBI:43474"/>
        <dbReference type="ChEBI" id="CHEBI:83421"/>
        <dbReference type="EC" id="3.1.3.16"/>
    </reaction>
    <physiologicalReaction direction="left-to-right" evidence="13">
        <dbReference type="Rhea" id="RHEA:20630"/>
    </physiologicalReaction>
</comment>
<comment type="cofactor">
    <cofactor evidence="2">
        <name>Mg(2+)</name>
        <dbReference type="ChEBI" id="CHEBI:18420"/>
    </cofactor>
</comment>
<sequence>MINDEGIYSESRSAEEKIQGSEYNGKGANESGGKPCGSQVSTDDNVSNGAASHEETDSKERDPDANDESDSPEEGGHAEKGAGEAANVGDSKEGEPKGGESKGGNSKEGNSKEGNSKEGNSKEGNSKEGNSKEGNSKEGKSQEGGSKEGDPNAEAPQTGDTPSEEAKKNVSVELLKICDALKNLGNKYFKENNYVTSLKYYTGAIDLIKKVYEVDDPVCMDLLNSISVDALPSEIPIEEEDVKMLQEFYLNSGATKKSDFISVKETDIHIYYTNRSFCHMKLENYGSSIEDIDEAIKINPLYAKAYYRKGCSFLMLSDLKSASDCFQKVLKLTKDKNSEIKLRQCKKLLFERQFQKAIELEQKMPYYETVVLDSLKIENVEAPIYDRNNLSIEFLQKVVEYISVPTQKLNKKCVCAIVLDVIKLLKELPTLVRLNLEEDETLTICGDIHGQFYDLLNIMKINGYPSETNSYLFNGDFVDRGSFSVEVIIFLFLAKLTFPHNVHLTRGNHETDNMNKLYGFLGELQEKYDEKMHVLFSDSFKFLPLAYVLNDTIFICHGGIPSKTDTTLEDIEKIDRNTEPMDEGIMTDLLWSDPNEEKGFKPSKRGIGFSFGTDITESFLKRNNLSLIIRSHEVRDEGYSIEQNGMLYTVFSAPNYCDIMKNKGAFLKFKGRSIKPKCVTFTEVKHPNVPSLKYAHNLYQNI</sequence>
<dbReference type="AlphaFoldDB" id="A0A0J9VH67"/>
<dbReference type="Pfam" id="PF08321">
    <property type="entry name" value="PPP5"/>
    <property type="match status" value="1"/>
</dbReference>
<feature type="repeat" description="TPR" evidence="16">
    <location>
        <begin position="303"/>
        <end position="336"/>
    </location>
</feature>
<organism evidence="19 20">
    <name type="scientific">Plasmodium vivax (strain Brazil I)</name>
    <dbReference type="NCBI Taxonomy" id="1033975"/>
    <lineage>
        <taxon>Eukaryota</taxon>
        <taxon>Sar</taxon>
        <taxon>Alveolata</taxon>
        <taxon>Apicomplexa</taxon>
        <taxon>Aconoidasida</taxon>
        <taxon>Haemosporida</taxon>
        <taxon>Plasmodiidae</taxon>
        <taxon>Plasmodium</taxon>
        <taxon>Plasmodium (Plasmodium)</taxon>
    </lineage>
</organism>
<dbReference type="PRINTS" id="PR00114">
    <property type="entry name" value="STPHPHTASE"/>
</dbReference>
<keyword evidence="11" id="KW-0464">Manganese</keyword>
<keyword evidence="7" id="KW-0677">Repeat</keyword>
<protein>
    <recommendedName>
        <fullName evidence="15">Serine/threonine-protein phosphatase T</fullName>
        <ecNumber evidence="5">3.1.3.16</ecNumber>
    </recommendedName>
</protein>
<dbReference type="GO" id="GO:0005737">
    <property type="term" value="C:cytoplasm"/>
    <property type="evidence" value="ECO:0007669"/>
    <property type="project" value="UniProtKB-ARBA"/>
</dbReference>
<dbReference type="SUPFAM" id="SSF56300">
    <property type="entry name" value="Metallo-dependent phosphatases"/>
    <property type="match status" value="1"/>
</dbReference>
<evidence type="ECO:0000256" key="15">
    <source>
        <dbReference type="ARBA" id="ARBA00073946"/>
    </source>
</evidence>
<reference evidence="19 20" key="1">
    <citation type="submission" date="2011-08" db="EMBL/GenBank/DDBJ databases">
        <title>The Genome Sequence of Plasmodium vivax Brazil I.</title>
        <authorList>
            <consortium name="The Broad Institute Genome Sequencing Platform"/>
            <consortium name="The Broad Institute Genome Sequencing Center for Infectious Disease"/>
            <person name="Neafsey D."/>
            <person name="Carlton J."/>
            <person name="Barnwell J."/>
            <person name="Collins W."/>
            <person name="Escalante A."/>
            <person name="Mullikin J."/>
            <person name="Saul A."/>
            <person name="Guigo R."/>
            <person name="Camara F."/>
            <person name="Young S.K."/>
            <person name="Zeng Q."/>
            <person name="Gargeya S."/>
            <person name="Fitzgerald M."/>
            <person name="Haas B."/>
            <person name="Abouelleil A."/>
            <person name="Alvarado L."/>
            <person name="Arachchi H.M."/>
            <person name="Berlin A."/>
            <person name="Brown A."/>
            <person name="Chapman S.B."/>
            <person name="Chen Z."/>
            <person name="Dunbar C."/>
            <person name="Freedman E."/>
            <person name="Gearin G."/>
            <person name="Gellesch M."/>
            <person name="Goldberg J."/>
            <person name="Griggs A."/>
            <person name="Gujja S."/>
            <person name="Heiman D."/>
            <person name="Howarth C."/>
            <person name="Larson L."/>
            <person name="Lui A."/>
            <person name="MacDonald P.J.P."/>
            <person name="Montmayeur A."/>
            <person name="Murphy C."/>
            <person name="Neiman D."/>
            <person name="Pearson M."/>
            <person name="Priest M."/>
            <person name="Roberts A."/>
            <person name="Saif S."/>
            <person name="Shea T."/>
            <person name="Shenoy N."/>
            <person name="Sisk P."/>
            <person name="Stolte C."/>
            <person name="Sykes S."/>
            <person name="Wortman J."/>
            <person name="Nusbaum C."/>
            <person name="Birren B."/>
        </authorList>
    </citation>
    <scope>NUCLEOTIDE SEQUENCE [LARGE SCALE GENOMIC DNA]</scope>
    <source>
        <strain evidence="19 20">Brazil I</strain>
    </source>
</reference>
<dbReference type="InterPro" id="IPR004843">
    <property type="entry name" value="Calcineurin-like_PHP"/>
</dbReference>
<evidence type="ECO:0000256" key="6">
    <source>
        <dbReference type="ARBA" id="ARBA00022723"/>
    </source>
</evidence>
<dbReference type="Proteomes" id="UP000053327">
    <property type="component" value="Unassembled WGS sequence"/>
</dbReference>
<dbReference type="InterPro" id="IPR011990">
    <property type="entry name" value="TPR-like_helical_dom_sf"/>
</dbReference>
<dbReference type="InterPro" id="IPR013235">
    <property type="entry name" value="PPP_dom"/>
</dbReference>
<feature type="compositionally biased region" description="Basic and acidic residues" evidence="17">
    <location>
        <begin position="90"/>
        <end position="100"/>
    </location>
</feature>
<evidence type="ECO:0000313" key="19">
    <source>
        <dbReference type="EMBL" id="KMZ86018.1"/>
    </source>
</evidence>
<dbReference type="OrthoDB" id="445564at2759"/>
<dbReference type="Pfam" id="PF13181">
    <property type="entry name" value="TPR_8"/>
    <property type="match status" value="2"/>
</dbReference>
<dbReference type="Pfam" id="PF00149">
    <property type="entry name" value="Metallophos"/>
    <property type="match status" value="1"/>
</dbReference>
<keyword evidence="6" id="KW-0479">Metal-binding</keyword>
<evidence type="ECO:0000256" key="17">
    <source>
        <dbReference type="SAM" id="MobiDB-lite"/>
    </source>
</evidence>
<evidence type="ECO:0000256" key="14">
    <source>
        <dbReference type="ARBA" id="ARBA00048832"/>
    </source>
</evidence>
<feature type="domain" description="Serine/threonine specific protein phosphatases" evidence="18">
    <location>
        <begin position="409"/>
        <end position="685"/>
    </location>
</feature>
<dbReference type="Gene3D" id="3.60.21.10">
    <property type="match status" value="1"/>
</dbReference>
<keyword evidence="10" id="KW-0904">Protein phosphatase</keyword>
<comment type="subcellular location">
    <subcellularLocation>
        <location evidence="3">Nucleus</location>
    </subcellularLocation>
</comment>
<dbReference type="PANTHER" id="PTHR45668">
    <property type="entry name" value="SERINE/THREONINE-PROTEIN PHOSPHATASE 5-RELATED"/>
    <property type="match status" value="1"/>
</dbReference>
<dbReference type="Gene3D" id="1.25.40.10">
    <property type="entry name" value="Tetratricopeptide repeat domain"/>
    <property type="match status" value="1"/>
</dbReference>
<evidence type="ECO:0000256" key="11">
    <source>
        <dbReference type="ARBA" id="ARBA00023211"/>
    </source>
</evidence>
<dbReference type="GO" id="GO:0004722">
    <property type="term" value="F:protein serine/threonine phosphatase activity"/>
    <property type="evidence" value="ECO:0007669"/>
    <property type="project" value="UniProtKB-EC"/>
</dbReference>
<evidence type="ECO:0000256" key="2">
    <source>
        <dbReference type="ARBA" id="ARBA00001946"/>
    </source>
</evidence>
<feature type="compositionally biased region" description="Basic and acidic residues" evidence="17">
    <location>
        <begin position="109"/>
        <end position="150"/>
    </location>
</feature>
<comment type="catalytic activity">
    <reaction evidence="14">
        <text>O-phospho-L-threonyl-[protein] + H2O = L-threonyl-[protein] + phosphate</text>
        <dbReference type="Rhea" id="RHEA:47004"/>
        <dbReference type="Rhea" id="RHEA-COMP:11060"/>
        <dbReference type="Rhea" id="RHEA-COMP:11605"/>
        <dbReference type="ChEBI" id="CHEBI:15377"/>
        <dbReference type="ChEBI" id="CHEBI:30013"/>
        <dbReference type="ChEBI" id="CHEBI:43474"/>
        <dbReference type="ChEBI" id="CHEBI:61977"/>
        <dbReference type="EC" id="3.1.3.16"/>
    </reaction>
    <physiologicalReaction direction="left-to-right" evidence="14">
        <dbReference type="Rhea" id="RHEA:47005"/>
    </physiologicalReaction>
</comment>
<gene>
    <name evidence="19" type="ORF">PVBG_03483</name>
</gene>